<sequence>MNDHNELCIATYIINLKERTDRRSHIASEFSDKEEFDVKILQACTHDSGNIGLWKSFRKVIETADKEDEDVILFVEDDHYFTEYYDKDSFFQNIVEAYQQGADILSGGIGGGFKYIVPITENRFWVNHFWCTQFMVIYKKFFSVVLTADFGSDDTLDNFLSTLTTNKMVLFPFFSRQKDFGYSDVTAENNIQGSITNYFDSAEAVLLTYQKQFKKFT</sequence>
<dbReference type="EMBL" id="BJYJ01000042">
    <property type="protein sequence ID" value="GEN78027.1"/>
    <property type="molecule type" value="Genomic_DNA"/>
</dbReference>
<organism evidence="1 2">
    <name type="scientific">Chryseobacterium hagamense</name>
    <dbReference type="NCBI Taxonomy" id="395935"/>
    <lineage>
        <taxon>Bacteria</taxon>
        <taxon>Pseudomonadati</taxon>
        <taxon>Bacteroidota</taxon>
        <taxon>Flavobacteriia</taxon>
        <taxon>Flavobacteriales</taxon>
        <taxon>Weeksellaceae</taxon>
        <taxon>Chryseobacterium group</taxon>
        <taxon>Chryseobacterium</taxon>
    </lineage>
</organism>
<dbReference type="AlphaFoldDB" id="A0A511YS47"/>
<evidence type="ECO:0000313" key="1">
    <source>
        <dbReference type="EMBL" id="GEN78027.1"/>
    </source>
</evidence>
<name>A0A511YS47_9FLAO</name>
<keyword evidence="1" id="KW-0808">Transferase</keyword>
<dbReference type="OrthoDB" id="1417318at2"/>
<dbReference type="GO" id="GO:0016740">
    <property type="term" value="F:transferase activity"/>
    <property type="evidence" value="ECO:0007669"/>
    <property type="project" value="UniProtKB-KW"/>
</dbReference>
<proteinExistence type="predicted"/>
<reference evidence="1 2" key="1">
    <citation type="submission" date="2019-07" db="EMBL/GenBank/DDBJ databases">
        <title>Whole genome shotgun sequence of Chryseobacterium hagamense NBRC 105253.</title>
        <authorList>
            <person name="Hosoyama A."/>
            <person name="Uohara A."/>
            <person name="Ohji S."/>
            <person name="Ichikawa N."/>
        </authorList>
    </citation>
    <scope>NUCLEOTIDE SEQUENCE [LARGE SCALE GENOMIC DNA]</scope>
    <source>
        <strain evidence="1 2">NBRC 105253</strain>
    </source>
</reference>
<dbReference type="Proteomes" id="UP000321863">
    <property type="component" value="Unassembled WGS sequence"/>
</dbReference>
<accession>A0A511YS47</accession>
<keyword evidence="2" id="KW-1185">Reference proteome</keyword>
<comment type="caution">
    <text evidence="1">The sequence shown here is derived from an EMBL/GenBank/DDBJ whole genome shotgun (WGS) entry which is preliminary data.</text>
</comment>
<evidence type="ECO:0000313" key="2">
    <source>
        <dbReference type="Proteomes" id="UP000321863"/>
    </source>
</evidence>
<protein>
    <submittedName>
        <fullName evidence="1">Glycosyl transferase</fullName>
    </submittedName>
</protein>
<gene>
    <name evidence="1" type="ORF">CHA01nite_37670</name>
</gene>
<dbReference type="RefSeq" id="WP_146944350.1">
    <property type="nucleotide sequence ID" value="NZ_BJYJ01000042.1"/>
</dbReference>